<evidence type="ECO:0000256" key="1">
    <source>
        <dbReference type="ARBA" id="ARBA00022845"/>
    </source>
</evidence>
<dbReference type="SUPFAM" id="SSF69754">
    <property type="entry name" value="Ribosome binding protein Y (YfiA homologue)"/>
    <property type="match status" value="1"/>
</dbReference>
<name>A0A410GFV8_9BURK</name>
<gene>
    <name evidence="6" type="primary">raiA</name>
    <name evidence="6" type="ORF">CKA81_15935</name>
</gene>
<dbReference type="RefSeq" id="WP_128356176.1">
    <property type="nucleotide sequence ID" value="NZ_CP022987.1"/>
</dbReference>
<evidence type="ECO:0000313" key="7">
    <source>
        <dbReference type="Proteomes" id="UP000283474"/>
    </source>
</evidence>
<evidence type="ECO:0000256" key="2">
    <source>
        <dbReference type="ARBA" id="ARBA00038434"/>
    </source>
</evidence>
<dbReference type="GO" id="GO:0043024">
    <property type="term" value="F:ribosomal small subunit binding"/>
    <property type="evidence" value="ECO:0007669"/>
    <property type="project" value="TreeGrafter"/>
</dbReference>
<evidence type="ECO:0000313" key="6">
    <source>
        <dbReference type="EMBL" id="QAA95187.1"/>
    </source>
</evidence>
<comment type="similarity">
    <text evidence="2">Belongs to the HPF/YfiA ribosome-associated protein family. Short HPF subfamily.</text>
</comment>
<evidence type="ECO:0000256" key="4">
    <source>
        <dbReference type="ARBA" id="ARBA00041148"/>
    </source>
</evidence>
<dbReference type="GO" id="GO:0022627">
    <property type="term" value="C:cytosolic small ribosomal subunit"/>
    <property type="evidence" value="ECO:0007669"/>
    <property type="project" value="TreeGrafter"/>
</dbReference>
<reference evidence="6 7" key="1">
    <citation type="submission" date="2017-08" db="EMBL/GenBank/DDBJ databases">
        <authorList>
            <person name="Park S.-J."/>
            <person name="Kim H."/>
        </authorList>
    </citation>
    <scope>NUCLEOTIDE SEQUENCE [LARGE SCALE GENOMIC DNA]</scope>
    <source>
        <strain evidence="7">ye3</strain>
    </source>
</reference>
<dbReference type="NCBIfam" id="TIGR00741">
    <property type="entry name" value="yfiA"/>
    <property type="match status" value="1"/>
</dbReference>
<dbReference type="PANTHER" id="PTHR33231">
    <property type="entry name" value="30S RIBOSOMAL PROTEIN"/>
    <property type="match status" value="1"/>
</dbReference>
<comment type="subunit">
    <text evidence="3">Associates exclusively with 100S ribosomes, which are dimers of 70S ribosomes.</text>
</comment>
<organism evidence="6 7">
    <name type="scientific">Pollutimonas thiosulfatoxidans</name>
    <dbReference type="NCBI Taxonomy" id="2028345"/>
    <lineage>
        <taxon>Bacteria</taxon>
        <taxon>Pseudomonadati</taxon>
        <taxon>Pseudomonadota</taxon>
        <taxon>Betaproteobacteria</taxon>
        <taxon>Burkholderiales</taxon>
        <taxon>Alcaligenaceae</taxon>
        <taxon>Pollutimonas</taxon>
    </lineage>
</organism>
<dbReference type="InterPro" id="IPR050574">
    <property type="entry name" value="HPF/YfiA_ribosome-assoc"/>
</dbReference>
<dbReference type="EMBL" id="CP022987">
    <property type="protein sequence ID" value="QAA95187.1"/>
    <property type="molecule type" value="Genomic_DNA"/>
</dbReference>
<sequence>MNLSITGRHLEITPAIREYVMNKMSRVSRHFDNVIDTQVILSIERLNHTAEVTVRLPGKDVHCAAIDENLYAAIDLLTDKTDRQVIKYKTIVQNHAHEPVKRQEAPPVE</sequence>
<dbReference type="InterPro" id="IPR036567">
    <property type="entry name" value="RHF-like"/>
</dbReference>
<dbReference type="CDD" id="cd00552">
    <property type="entry name" value="RaiA"/>
    <property type="match status" value="1"/>
</dbReference>
<dbReference type="Proteomes" id="UP000283474">
    <property type="component" value="Chromosome"/>
</dbReference>
<dbReference type="AlphaFoldDB" id="A0A410GFV8"/>
<dbReference type="Pfam" id="PF02482">
    <property type="entry name" value="Ribosomal_S30AE"/>
    <property type="match status" value="1"/>
</dbReference>
<proteinExistence type="inferred from homology"/>
<keyword evidence="7" id="KW-1185">Reference proteome</keyword>
<dbReference type="OrthoDB" id="9795980at2"/>
<protein>
    <recommendedName>
        <fullName evidence="4">Ribosome hibernation promoting factor</fullName>
    </recommendedName>
    <alternativeName>
        <fullName evidence="5">Hibernation factor HPF</fullName>
    </alternativeName>
</protein>
<dbReference type="GO" id="GO:0045900">
    <property type="term" value="P:negative regulation of translational elongation"/>
    <property type="evidence" value="ECO:0007669"/>
    <property type="project" value="TreeGrafter"/>
</dbReference>
<evidence type="ECO:0000256" key="5">
    <source>
        <dbReference type="ARBA" id="ARBA00041319"/>
    </source>
</evidence>
<dbReference type="Gene3D" id="3.30.160.100">
    <property type="entry name" value="Ribosome hibernation promotion factor-like"/>
    <property type="match status" value="1"/>
</dbReference>
<dbReference type="InterPro" id="IPR003489">
    <property type="entry name" value="RHF/RaiA"/>
</dbReference>
<dbReference type="PANTHER" id="PTHR33231:SF1">
    <property type="entry name" value="30S RIBOSOMAL PROTEIN"/>
    <property type="match status" value="1"/>
</dbReference>
<accession>A0A410GFV8</accession>
<keyword evidence="1" id="KW-0810">Translation regulation</keyword>
<dbReference type="KEGG" id="pus:CKA81_15935"/>
<evidence type="ECO:0000256" key="3">
    <source>
        <dbReference type="ARBA" id="ARBA00038695"/>
    </source>
</evidence>
<dbReference type="FunFam" id="3.30.160.100:FF:000001">
    <property type="entry name" value="Ribosome hibernation promoting factor"/>
    <property type="match status" value="1"/>
</dbReference>